<sequence length="126" mass="14124">MTQVEAPRGKTSLRLETWSDEARVLWLSGLSGDTPFAFSHVTNADRSLKVEDFTLSEYNLVMPDILSVQPKMYSILSFNGVKPVKRGQCYARVTLLFRDKQIGILSSAYVTDAKGITYPPGVHERL</sequence>
<protein>
    <submittedName>
        <fullName evidence="1">Uncharacterized protein</fullName>
    </submittedName>
</protein>
<proteinExistence type="predicted"/>
<gene>
    <name evidence="1" type="ORF">S03H2_64007</name>
</gene>
<evidence type="ECO:0000313" key="1">
    <source>
        <dbReference type="EMBL" id="GAH88755.1"/>
    </source>
</evidence>
<comment type="caution">
    <text evidence="1">The sequence shown here is derived from an EMBL/GenBank/DDBJ whole genome shotgun (WGS) entry which is preliminary data.</text>
</comment>
<reference evidence="1" key="1">
    <citation type="journal article" date="2014" name="Front. Microbiol.">
        <title>High frequency of phylogenetically diverse reductive dehalogenase-homologous genes in deep subseafloor sedimentary metagenomes.</title>
        <authorList>
            <person name="Kawai M."/>
            <person name="Futagami T."/>
            <person name="Toyoda A."/>
            <person name="Takaki Y."/>
            <person name="Nishi S."/>
            <person name="Hori S."/>
            <person name="Arai W."/>
            <person name="Tsubouchi T."/>
            <person name="Morono Y."/>
            <person name="Uchiyama I."/>
            <person name="Ito T."/>
            <person name="Fujiyama A."/>
            <person name="Inagaki F."/>
            <person name="Takami H."/>
        </authorList>
    </citation>
    <scope>NUCLEOTIDE SEQUENCE</scope>
    <source>
        <strain evidence="1">Expedition CK06-06</strain>
    </source>
</reference>
<organism evidence="1">
    <name type="scientific">marine sediment metagenome</name>
    <dbReference type="NCBI Taxonomy" id="412755"/>
    <lineage>
        <taxon>unclassified sequences</taxon>
        <taxon>metagenomes</taxon>
        <taxon>ecological metagenomes</taxon>
    </lineage>
</organism>
<name>X1K538_9ZZZZ</name>
<accession>X1K538</accession>
<dbReference type="EMBL" id="BARU01041526">
    <property type="protein sequence ID" value="GAH88755.1"/>
    <property type="molecule type" value="Genomic_DNA"/>
</dbReference>
<dbReference type="AlphaFoldDB" id="X1K538"/>
<feature type="non-terminal residue" evidence="1">
    <location>
        <position position="126"/>
    </location>
</feature>